<dbReference type="Proteomes" id="UP001320159">
    <property type="component" value="Unassembled WGS sequence"/>
</dbReference>
<keyword evidence="3" id="KW-1185">Reference proteome</keyword>
<gene>
    <name evidence="2" type="ORF">CUJ83_13125</name>
</gene>
<dbReference type="EMBL" id="PGCK01000012">
    <property type="protein sequence ID" value="MCD1295938.1"/>
    <property type="molecule type" value="Genomic_DNA"/>
</dbReference>
<comment type="caution">
    <text evidence="2">The sequence shown here is derived from an EMBL/GenBank/DDBJ whole genome shotgun (WGS) entry which is preliminary data.</text>
</comment>
<evidence type="ECO:0000313" key="3">
    <source>
        <dbReference type="Proteomes" id="UP001320159"/>
    </source>
</evidence>
<protein>
    <submittedName>
        <fullName evidence="2">Distant relative of homeotic protein bithoraxoid</fullName>
    </submittedName>
</protein>
<dbReference type="Pfam" id="PF09987">
    <property type="entry name" value="DUF2226"/>
    <property type="match status" value="1"/>
</dbReference>
<dbReference type="AlphaFoldDB" id="A0AAP2REL9"/>
<dbReference type="SUPFAM" id="SSF103196">
    <property type="entry name" value="Roadblock/LC7 domain"/>
    <property type="match status" value="1"/>
</dbReference>
<dbReference type="RefSeq" id="WP_230742799.1">
    <property type="nucleotide sequence ID" value="NZ_PGCK01000012.1"/>
</dbReference>
<evidence type="ECO:0000259" key="1">
    <source>
        <dbReference type="SMART" id="SM00960"/>
    </source>
</evidence>
<accession>A0AAP2REL9</accession>
<dbReference type="InterPro" id="IPR019249">
    <property type="entry name" value="DUF2226"/>
</dbReference>
<name>A0AAP2REL9_9EURY</name>
<feature type="domain" description="Roadblock/LAMTOR2" evidence="1">
    <location>
        <begin position="135"/>
        <end position="221"/>
    </location>
</feature>
<sequence length="244" mass="27146">MKLPNGNFIAESKKPVPEVIREYSRDFKGFIKVYKAEGTRMSDGFILLEDGNITASAYSVQNIKLYQMNALERMMTLTDTVSEIYSCNDVEVDLIVRTYPESLIKSDIQKKTEELRSIMEEESRESSSAKGEGLFDMLLSNISSAPGVTATALVADGFPIFQNGSHVDFEHIAVATEDMVRAGMKITEELQLGKTDQIILETPQYKVVIAPISDMFLCVLAGKDVNLGLVRLMIKNAQMNVKDV</sequence>
<proteinExistence type="predicted"/>
<dbReference type="Gene3D" id="3.30.450.30">
    <property type="entry name" value="Dynein light chain 2a, cytoplasmic"/>
    <property type="match status" value="1"/>
</dbReference>
<dbReference type="SMART" id="SM00960">
    <property type="entry name" value="Robl_LC7"/>
    <property type="match status" value="1"/>
</dbReference>
<reference evidence="2 3" key="1">
    <citation type="submission" date="2017-11" db="EMBL/GenBank/DDBJ databases">
        <title>Isolation and Characterization of Family Methanocellaceae Species from Potential Methane Hydrate Area Offshore Southwestern Taiwan.</title>
        <authorList>
            <person name="Zhang W.-L."/>
            <person name="Chen W.-C."/>
            <person name="Lai M.-C."/>
            <person name="Chen S.-C."/>
        </authorList>
    </citation>
    <scope>NUCLEOTIDE SEQUENCE [LARGE SCALE GENOMIC DNA]</scope>
    <source>
        <strain evidence="2 3">CWC-04</strain>
    </source>
</reference>
<dbReference type="Pfam" id="PF03259">
    <property type="entry name" value="Robl_LC7"/>
    <property type="match status" value="1"/>
</dbReference>
<organism evidence="2 3">
    <name type="scientific">Methanooceanicella nereidis</name>
    <dbReference type="NCBI Taxonomy" id="2052831"/>
    <lineage>
        <taxon>Archaea</taxon>
        <taxon>Methanobacteriati</taxon>
        <taxon>Methanobacteriota</taxon>
        <taxon>Stenosarchaea group</taxon>
        <taxon>Methanomicrobia</taxon>
        <taxon>Methanocellales</taxon>
        <taxon>Methanocellaceae</taxon>
        <taxon>Methanooceanicella</taxon>
    </lineage>
</organism>
<evidence type="ECO:0000313" key="2">
    <source>
        <dbReference type="EMBL" id="MCD1295938.1"/>
    </source>
</evidence>
<dbReference type="InterPro" id="IPR004942">
    <property type="entry name" value="Roadblock/LAMTOR2_dom"/>
</dbReference>